<dbReference type="SUPFAM" id="SSF53098">
    <property type="entry name" value="Ribonuclease H-like"/>
    <property type="match status" value="1"/>
</dbReference>
<evidence type="ECO:0000259" key="1">
    <source>
        <dbReference type="Pfam" id="PF04937"/>
    </source>
</evidence>
<dbReference type="Pfam" id="PF04937">
    <property type="entry name" value="DUF659"/>
    <property type="match status" value="1"/>
</dbReference>
<keyword evidence="3" id="KW-1185">Reference proteome</keyword>
<dbReference type="PANTHER" id="PTHR32166:SF122">
    <property type="entry name" value="OS09G0499600 PROTEIN"/>
    <property type="match status" value="1"/>
</dbReference>
<organism evidence="2 3">
    <name type="scientific">Vicia faba</name>
    <name type="common">Broad bean</name>
    <name type="synonym">Faba vulgaris</name>
    <dbReference type="NCBI Taxonomy" id="3906"/>
    <lineage>
        <taxon>Eukaryota</taxon>
        <taxon>Viridiplantae</taxon>
        <taxon>Streptophyta</taxon>
        <taxon>Embryophyta</taxon>
        <taxon>Tracheophyta</taxon>
        <taxon>Spermatophyta</taxon>
        <taxon>Magnoliopsida</taxon>
        <taxon>eudicotyledons</taxon>
        <taxon>Gunneridae</taxon>
        <taxon>Pentapetalae</taxon>
        <taxon>rosids</taxon>
        <taxon>fabids</taxon>
        <taxon>Fabales</taxon>
        <taxon>Fabaceae</taxon>
        <taxon>Papilionoideae</taxon>
        <taxon>50 kb inversion clade</taxon>
        <taxon>NPAAA clade</taxon>
        <taxon>Hologalegina</taxon>
        <taxon>IRL clade</taxon>
        <taxon>Fabeae</taxon>
        <taxon>Vicia</taxon>
    </lineage>
</organism>
<dbReference type="AlphaFoldDB" id="A0AAV1AZN1"/>
<reference evidence="2 3" key="1">
    <citation type="submission" date="2023-01" db="EMBL/GenBank/DDBJ databases">
        <authorList>
            <person name="Kreplak J."/>
        </authorList>
    </citation>
    <scope>NUCLEOTIDE SEQUENCE [LARGE SCALE GENOMIC DNA]</scope>
</reference>
<dbReference type="Proteomes" id="UP001157006">
    <property type="component" value="Chromosome 6"/>
</dbReference>
<feature type="domain" description="DUF659" evidence="1">
    <location>
        <begin position="36"/>
        <end position="132"/>
    </location>
</feature>
<gene>
    <name evidence="2" type="ORF">VFH_VI000800</name>
</gene>
<dbReference type="PANTHER" id="PTHR32166">
    <property type="entry name" value="OSJNBA0013A04.12 PROTEIN"/>
    <property type="match status" value="1"/>
</dbReference>
<dbReference type="InterPro" id="IPR012337">
    <property type="entry name" value="RNaseH-like_sf"/>
</dbReference>
<name>A0AAV1AZN1_VICFA</name>
<accession>A0AAV1AZN1</accession>
<dbReference type="InterPro" id="IPR007021">
    <property type="entry name" value="DUF659"/>
</dbReference>
<dbReference type="EMBL" id="OX451741">
    <property type="protein sequence ID" value="CAI8615856.1"/>
    <property type="molecule type" value="Genomic_DNA"/>
</dbReference>
<protein>
    <recommendedName>
        <fullName evidence="1">DUF659 domain-containing protein</fullName>
    </recommendedName>
</protein>
<evidence type="ECO:0000313" key="2">
    <source>
        <dbReference type="EMBL" id="CAI8615856.1"/>
    </source>
</evidence>
<evidence type="ECO:0000313" key="3">
    <source>
        <dbReference type="Proteomes" id="UP001157006"/>
    </source>
</evidence>
<sequence length="224" mass="25547">MVSSFTIRTLVVGALTAPLQLHHHHARKNYPKMLLTDRKRGTILIFLVNSPKVIVFFKFVGASNICRTTDKNFEMIDVVVEEVGQDNVVQVVTDNSINYKAYGDILMRKKSTICSTPCVTHCVDLMLEYLEKNILVHEDTIPKDLGRSGATRFVTSYLTLGCLYENKKDLIRMFTSKEWKSRKCSKLRDGKTIVDVVLDKKNWKNIVICLRGVSPLIKVLRLVD</sequence>
<proteinExistence type="predicted"/>